<dbReference type="EMBL" id="GBXM01106964">
    <property type="protein sequence ID" value="JAH01613.1"/>
    <property type="molecule type" value="Transcribed_RNA"/>
</dbReference>
<accession>A0A0E9PCN4</accession>
<name>A0A0E9PCN4_ANGAN</name>
<protein>
    <submittedName>
        <fullName evidence="1">Uncharacterized protein</fullName>
    </submittedName>
</protein>
<reference evidence="1" key="1">
    <citation type="submission" date="2014-11" db="EMBL/GenBank/DDBJ databases">
        <authorList>
            <person name="Amaro Gonzalez C."/>
        </authorList>
    </citation>
    <scope>NUCLEOTIDE SEQUENCE</scope>
</reference>
<organism evidence="1">
    <name type="scientific">Anguilla anguilla</name>
    <name type="common">European freshwater eel</name>
    <name type="synonym">Muraena anguilla</name>
    <dbReference type="NCBI Taxonomy" id="7936"/>
    <lineage>
        <taxon>Eukaryota</taxon>
        <taxon>Metazoa</taxon>
        <taxon>Chordata</taxon>
        <taxon>Craniata</taxon>
        <taxon>Vertebrata</taxon>
        <taxon>Euteleostomi</taxon>
        <taxon>Actinopterygii</taxon>
        <taxon>Neopterygii</taxon>
        <taxon>Teleostei</taxon>
        <taxon>Anguilliformes</taxon>
        <taxon>Anguillidae</taxon>
        <taxon>Anguilla</taxon>
    </lineage>
</organism>
<dbReference type="AlphaFoldDB" id="A0A0E9PCN4"/>
<evidence type="ECO:0000313" key="1">
    <source>
        <dbReference type="EMBL" id="JAH01613.1"/>
    </source>
</evidence>
<sequence>MSPCNRSAVLWKVPPSVTALF</sequence>
<reference evidence="1" key="2">
    <citation type="journal article" date="2015" name="Fish Shellfish Immunol.">
        <title>Early steps in the European eel (Anguilla anguilla)-Vibrio vulnificus interaction in the gills: Role of the RtxA13 toxin.</title>
        <authorList>
            <person name="Callol A."/>
            <person name="Pajuelo D."/>
            <person name="Ebbesson L."/>
            <person name="Teles M."/>
            <person name="MacKenzie S."/>
            <person name="Amaro C."/>
        </authorList>
    </citation>
    <scope>NUCLEOTIDE SEQUENCE</scope>
</reference>
<proteinExistence type="predicted"/>